<dbReference type="STRING" id="354355.SAMN05660816_04249"/>
<dbReference type="Pfam" id="PF05977">
    <property type="entry name" value="MFS_3"/>
    <property type="match status" value="1"/>
</dbReference>
<dbReference type="EMBL" id="LVXG01000067">
    <property type="protein sequence ID" value="OQP40736.1"/>
    <property type="molecule type" value="Genomic_DNA"/>
</dbReference>
<dbReference type="RefSeq" id="WP_081203711.1">
    <property type="nucleotide sequence ID" value="NZ_FOCZ01000007.1"/>
</dbReference>
<proteinExistence type="predicted"/>
<feature type="domain" description="Major facilitator superfamily (MFS) profile" evidence="8">
    <location>
        <begin position="12"/>
        <end position="406"/>
    </location>
</feature>
<dbReference type="CDD" id="cd06173">
    <property type="entry name" value="MFS_MefA_like"/>
    <property type="match status" value="1"/>
</dbReference>
<dbReference type="Proteomes" id="UP000192610">
    <property type="component" value="Unassembled WGS sequence"/>
</dbReference>
<dbReference type="GO" id="GO:0005886">
    <property type="term" value="C:plasma membrane"/>
    <property type="evidence" value="ECO:0007669"/>
    <property type="project" value="UniProtKB-SubCell"/>
</dbReference>
<comment type="caution">
    <text evidence="9">The sequence shown here is derived from an EMBL/GenBank/DDBJ whole genome shotgun (WGS) entry which is preliminary data.</text>
</comment>
<dbReference type="GO" id="GO:0022857">
    <property type="term" value="F:transmembrane transporter activity"/>
    <property type="evidence" value="ECO:0007669"/>
    <property type="project" value="InterPro"/>
</dbReference>
<dbReference type="AlphaFoldDB" id="A0A1V9E3R6"/>
<accession>A0A1V9E3R6</accession>
<evidence type="ECO:0000313" key="9">
    <source>
        <dbReference type="EMBL" id="OQP40736.1"/>
    </source>
</evidence>
<evidence type="ECO:0000256" key="2">
    <source>
        <dbReference type="ARBA" id="ARBA00022448"/>
    </source>
</evidence>
<sequence length="425" mass="46447">MNATEKRNAFRAFRNRNYALFFCGQSVSQIGTWMQRTAVSWVIYSITHSAFMLGLAVFAQQFPSFLFSLLGGIVSDRYSRRKILLITQSISLIQSVLLAMLTFTSHDLVWEILMLSVLLGVVNAFDTTARQPMVHELVNNKEDIANALALNSAMVNLARLIGPALSGIVLQSFGASACFSLNAVSFLAVLASLLLMKLPPFVAPATKKKVMAELKEGFRYLQQTPRIAIIIIVMICMALLVLPYDTLTPIFAKVIFKGDARTFGYIASAGGLGAIGGSFFLAALKKTTDLTRVLLATTGILGIGLIGFSFCTSFYWSIPFGIMIGFASLTPMTASITIIQMEAAANMRGRVMSYIALSYFGMLPLGSLLVGFASQKISAPLTMLLQGCIAIVIVFIFSRYLKPERLNKKNSKELQEAEIEVAEKV</sequence>
<feature type="transmembrane region" description="Helical" evidence="7">
    <location>
        <begin position="262"/>
        <end position="281"/>
    </location>
</feature>
<feature type="transmembrane region" description="Helical" evidence="7">
    <location>
        <begin position="351"/>
        <end position="373"/>
    </location>
</feature>
<feature type="transmembrane region" description="Helical" evidence="7">
    <location>
        <begin position="379"/>
        <end position="401"/>
    </location>
</feature>
<dbReference type="PROSITE" id="PS50850">
    <property type="entry name" value="MFS"/>
    <property type="match status" value="1"/>
</dbReference>
<evidence type="ECO:0000259" key="8">
    <source>
        <dbReference type="PROSITE" id="PS50850"/>
    </source>
</evidence>
<keyword evidence="10" id="KW-1185">Reference proteome</keyword>
<dbReference type="InterPro" id="IPR036259">
    <property type="entry name" value="MFS_trans_sf"/>
</dbReference>
<evidence type="ECO:0000313" key="10">
    <source>
        <dbReference type="Proteomes" id="UP000192610"/>
    </source>
</evidence>
<comment type="subcellular location">
    <subcellularLocation>
        <location evidence="1">Cell membrane</location>
        <topology evidence="1">Multi-pass membrane protein</topology>
    </subcellularLocation>
</comment>
<evidence type="ECO:0000256" key="3">
    <source>
        <dbReference type="ARBA" id="ARBA00022475"/>
    </source>
</evidence>
<keyword evidence="3" id="KW-1003">Cell membrane</keyword>
<feature type="transmembrane region" description="Helical" evidence="7">
    <location>
        <begin position="147"/>
        <end position="173"/>
    </location>
</feature>
<dbReference type="InterPro" id="IPR020846">
    <property type="entry name" value="MFS_dom"/>
</dbReference>
<feature type="transmembrane region" description="Helical" evidence="7">
    <location>
        <begin position="108"/>
        <end position="126"/>
    </location>
</feature>
<dbReference type="SUPFAM" id="SSF103473">
    <property type="entry name" value="MFS general substrate transporter"/>
    <property type="match status" value="1"/>
</dbReference>
<evidence type="ECO:0000256" key="7">
    <source>
        <dbReference type="SAM" id="Phobius"/>
    </source>
</evidence>
<dbReference type="OrthoDB" id="9775268at2"/>
<evidence type="ECO:0000256" key="6">
    <source>
        <dbReference type="ARBA" id="ARBA00023136"/>
    </source>
</evidence>
<keyword evidence="4 7" id="KW-0812">Transmembrane</keyword>
<feature type="transmembrane region" description="Helical" evidence="7">
    <location>
        <begin position="322"/>
        <end position="339"/>
    </location>
</feature>
<gene>
    <name evidence="9" type="ORF">A4H97_14040</name>
</gene>
<evidence type="ECO:0000256" key="5">
    <source>
        <dbReference type="ARBA" id="ARBA00022989"/>
    </source>
</evidence>
<dbReference type="Gene3D" id="1.20.1250.20">
    <property type="entry name" value="MFS general substrate transporter like domains"/>
    <property type="match status" value="1"/>
</dbReference>
<keyword evidence="2" id="KW-0813">Transport</keyword>
<dbReference type="PANTHER" id="PTHR23513:SF11">
    <property type="entry name" value="STAPHYLOFERRIN A TRANSPORTER"/>
    <property type="match status" value="1"/>
</dbReference>
<protein>
    <submittedName>
        <fullName evidence="9">MFS transporter</fullName>
    </submittedName>
</protein>
<feature type="transmembrane region" description="Helical" evidence="7">
    <location>
        <begin position="293"/>
        <end position="316"/>
    </location>
</feature>
<keyword evidence="6 7" id="KW-0472">Membrane</keyword>
<dbReference type="InterPro" id="IPR010290">
    <property type="entry name" value="TM_effector"/>
</dbReference>
<feature type="transmembrane region" description="Helical" evidence="7">
    <location>
        <begin position="224"/>
        <end position="242"/>
    </location>
</feature>
<organism evidence="9 10">
    <name type="scientific">Niastella yeongjuensis</name>
    <dbReference type="NCBI Taxonomy" id="354355"/>
    <lineage>
        <taxon>Bacteria</taxon>
        <taxon>Pseudomonadati</taxon>
        <taxon>Bacteroidota</taxon>
        <taxon>Chitinophagia</taxon>
        <taxon>Chitinophagales</taxon>
        <taxon>Chitinophagaceae</taxon>
        <taxon>Niastella</taxon>
    </lineage>
</organism>
<keyword evidence="5 7" id="KW-1133">Transmembrane helix</keyword>
<dbReference type="PANTHER" id="PTHR23513">
    <property type="entry name" value="INTEGRAL MEMBRANE EFFLUX PROTEIN-RELATED"/>
    <property type="match status" value="1"/>
</dbReference>
<name>A0A1V9E3R6_9BACT</name>
<reference evidence="10" key="1">
    <citation type="submission" date="2016-04" db="EMBL/GenBank/DDBJ databases">
        <authorList>
            <person name="Chen L."/>
            <person name="Zhuang W."/>
            <person name="Wang G."/>
        </authorList>
    </citation>
    <scope>NUCLEOTIDE SEQUENCE [LARGE SCALE GENOMIC DNA]</scope>
    <source>
        <strain evidence="10">17621</strain>
    </source>
</reference>
<evidence type="ECO:0000256" key="1">
    <source>
        <dbReference type="ARBA" id="ARBA00004651"/>
    </source>
</evidence>
<feature type="transmembrane region" description="Helical" evidence="7">
    <location>
        <begin position="179"/>
        <end position="203"/>
    </location>
</feature>
<evidence type="ECO:0000256" key="4">
    <source>
        <dbReference type="ARBA" id="ARBA00022692"/>
    </source>
</evidence>